<dbReference type="EMBL" id="GBRH01251464">
    <property type="protein sequence ID" value="JAD46431.1"/>
    <property type="molecule type" value="Transcribed_RNA"/>
</dbReference>
<protein>
    <submittedName>
        <fullName evidence="1">Uncharacterized protein</fullName>
    </submittedName>
</protein>
<name>A0A0A9A5Q6_ARUDO</name>
<evidence type="ECO:0000313" key="1">
    <source>
        <dbReference type="EMBL" id="JAD46431.1"/>
    </source>
</evidence>
<proteinExistence type="predicted"/>
<accession>A0A0A9A5Q6</accession>
<organism evidence="1">
    <name type="scientific">Arundo donax</name>
    <name type="common">Giant reed</name>
    <name type="synonym">Donax arundinaceus</name>
    <dbReference type="NCBI Taxonomy" id="35708"/>
    <lineage>
        <taxon>Eukaryota</taxon>
        <taxon>Viridiplantae</taxon>
        <taxon>Streptophyta</taxon>
        <taxon>Embryophyta</taxon>
        <taxon>Tracheophyta</taxon>
        <taxon>Spermatophyta</taxon>
        <taxon>Magnoliopsida</taxon>
        <taxon>Liliopsida</taxon>
        <taxon>Poales</taxon>
        <taxon>Poaceae</taxon>
        <taxon>PACMAD clade</taxon>
        <taxon>Arundinoideae</taxon>
        <taxon>Arundineae</taxon>
        <taxon>Arundo</taxon>
    </lineage>
</organism>
<sequence>MKLVLLVPGVQKLM</sequence>
<reference evidence="1" key="2">
    <citation type="journal article" date="2015" name="Data Brief">
        <title>Shoot transcriptome of the giant reed, Arundo donax.</title>
        <authorList>
            <person name="Barrero R.A."/>
            <person name="Guerrero F.D."/>
            <person name="Moolhuijzen P."/>
            <person name="Goolsby J.A."/>
            <person name="Tidwell J."/>
            <person name="Bellgard S.E."/>
            <person name="Bellgard M.I."/>
        </authorList>
    </citation>
    <scope>NUCLEOTIDE SEQUENCE</scope>
    <source>
        <tissue evidence="1">Shoot tissue taken approximately 20 cm above the soil surface</tissue>
    </source>
</reference>
<reference evidence="1" key="1">
    <citation type="submission" date="2014-09" db="EMBL/GenBank/DDBJ databases">
        <authorList>
            <person name="Magalhaes I.L.F."/>
            <person name="Oliveira U."/>
            <person name="Santos F.R."/>
            <person name="Vidigal T.H.D.A."/>
            <person name="Brescovit A.D."/>
            <person name="Santos A.J."/>
        </authorList>
    </citation>
    <scope>NUCLEOTIDE SEQUENCE</scope>
    <source>
        <tissue evidence="1">Shoot tissue taken approximately 20 cm above the soil surface</tissue>
    </source>
</reference>